<evidence type="ECO:0000313" key="9">
    <source>
        <dbReference type="Proteomes" id="UP000232003"/>
    </source>
</evidence>
<dbReference type="InterPro" id="IPR042098">
    <property type="entry name" value="TauD-like_sf"/>
</dbReference>
<dbReference type="EMBL" id="CP024785">
    <property type="protein sequence ID" value="AUB42083.1"/>
    <property type="molecule type" value="Genomic_DNA"/>
</dbReference>
<dbReference type="SUPFAM" id="SSF51197">
    <property type="entry name" value="Clavaminate synthase-like"/>
    <property type="match status" value="1"/>
</dbReference>
<dbReference type="PANTHER" id="PTHR43779:SF3">
    <property type="entry name" value="(3R)-3-[(CARBOXYMETHYL)AMINO]FATTY ACID OXYGENASE_DECARBOXYLASE"/>
    <property type="match status" value="1"/>
</dbReference>
<evidence type="ECO:0000259" key="7">
    <source>
        <dbReference type="Pfam" id="PF02668"/>
    </source>
</evidence>
<sequence length="167" mass="18957">MNALYVVMLYGVEVPPEGLDGQPHTTEFIDMLEAYNKLDKEQQKLLENISLYQKAPVFSKEAIDIPKKVHPIVSTHKVTGQKGLYMGSYGAVPVGMENEPEKGKEFVQDLFETVLTRTPIYSHVWQKGDVLFWDNSQVMHRGLPYDATKYKRVALRLGVVDNLEAES</sequence>
<proteinExistence type="inferred from homology"/>
<gene>
    <name evidence="8" type="ORF">COO91_08188</name>
</gene>
<evidence type="ECO:0000256" key="2">
    <source>
        <dbReference type="ARBA" id="ARBA00005896"/>
    </source>
</evidence>
<organism evidence="8 9">
    <name type="scientific">Nostoc flagelliforme CCNUN1</name>
    <dbReference type="NCBI Taxonomy" id="2038116"/>
    <lineage>
        <taxon>Bacteria</taxon>
        <taxon>Bacillati</taxon>
        <taxon>Cyanobacteriota</taxon>
        <taxon>Cyanophyceae</taxon>
        <taxon>Nostocales</taxon>
        <taxon>Nostocaceae</taxon>
        <taxon>Nostoc</taxon>
    </lineage>
</organism>
<dbReference type="Pfam" id="PF02668">
    <property type="entry name" value="TauD"/>
    <property type="match status" value="1"/>
</dbReference>
<dbReference type="InterPro" id="IPR051178">
    <property type="entry name" value="TfdA_dioxygenase"/>
</dbReference>
<evidence type="ECO:0000256" key="3">
    <source>
        <dbReference type="ARBA" id="ARBA00022723"/>
    </source>
</evidence>
<evidence type="ECO:0000256" key="5">
    <source>
        <dbReference type="ARBA" id="ARBA00023002"/>
    </source>
</evidence>
<keyword evidence="4 8" id="KW-0223">Dioxygenase</keyword>
<accession>A0A2K8T3B8</accession>
<dbReference type="InterPro" id="IPR003819">
    <property type="entry name" value="TauD/TfdA-like"/>
</dbReference>
<name>A0A2K8T3B8_9NOSO</name>
<dbReference type="GO" id="GO:0051213">
    <property type="term" value="F:dioxygenase activity"/>
    <property type="evidence" value="ECO:0007669"/>
    <property type="project" value="UniProtKB-KW"/>
</dbReference>
<dbReference type="PANTHER" id="PTHR43779">
    <property type="entry name" value="DIOXYGENASE RV0097-RELATED"/>
    <property type="match status" value="1"/>
</dbReference>
<evidence type="ECO:0000313" key="8">
    <source>
        <dbReference type="EMBL" id="AUB42083.1"/>
    </source>
</evidence>
<dbReference type="AlphaFoldDB" id="A0A2K8T3B8"/>
<comment type="similarity">
    <text evidence="2">Belongs to the TfdA dioxygenase family.</text>
</comment>
<reference evidence="8 9" key="1">
    <citation type="submission" date="2017-11" db="EMBL/GenBank/DDBJ databases">
        <title>Complete genome of a free-living desiccation-tolerant cyanobacterium and its photosynthetic adaptation to extreme terrestrial habitat.</title>
        <authorList>
            <person name="Shang J."/>
        </authorList>
    </citation>
    <scope>NUCLEOTIDE SEQUENCE [LARGE SCALE GENOMIC DNA]</scope>
    <source>
        <strain evidence="8 9">CCNUN1</strain>
    </source>
</reference>
<evidence type="ECO:0000256" key="6">
    <source>
        <dbReference type="ARBA" id="ARBA00023004"/>
    </source>
</evidence>
<evidence type="ECO:0000256" key="1">
    <source>
        <dbReference type="ARBA" id="ARBA00001954"/>
    </source>
</evidence>
<protein>
    <submittedName>
        <fullName evidence="8">TauD, taurine dioxygenase</fullName>
    </submittedName>
</protein>
<evidence type="ECO:0000256" key="4">
    <source>
        <dbReference type="ARBA" id="ARBA00022964"/>
    </source>
</evidence>
<feature type="domain" description="TauD/TfdA-like" evidence="7">
    <location>
        <begin position="6"/>
        <end position="155"/>
    </location>
</feature>
<comment type="cofactor">
    <cofactor evidence="1">
        <name>Fe(2+)</name>
        <dbReference type="ChEBI" id="CHEBI:29033"/>
    </cofactor>
</comment>
<dbReference type="Proteomes" id="UP000232003">
    <property type="component" value="Chromosome"/>
</dbReference>
<dbReference type="GO" id="GO:0046872">
    <property type="term" value="F:metal ion binding"/>
    <property type="evidence" value="ECO:0007669"/>
    <property type="project" value="UniProtKB-KW"/>
</dbReference>
<keyword evidence="6" id="KW-0408">Iron</keyword>
<keyword evidence="9" id="KW-1185">Reference proteome</keyword>
<keyword evidence="5" id="KW-0560">Oxidoreductase</keyword>
<keyword evidence="3" id="KW-0479">Metal-binding</keyword>
<dbReference type="Gene3D" id="3.60.130.10">
    <property type="entry name" value="Clavaminate synthase-like"/>
    <property type="match status" value="1"/>
</dbReference>
<dbReference type="KEGG" id="nfl:COO91_08188"/>